<dbReference type="HOGENOM" id="CLU_177978_0_0_1"/>
<keyword evidence="2" id="KW-1185">Reference proteome</keyword>
<dbReference type="Proteomes" id="UP000007978">
    <property type="component" value="Chromosome 1"/>
</dbReference>
<proteinExistence type="predicted"/>
<gene>
    <name evidence="1" type="ORF">FPSE_10063</name>
</gene>
<name>K3V878_FUSPC</name>
<organism evidence="1 2">
    <name type="scientific">Fusarium pseudograminearum (strain CS3096)</name>
    <name type="common">Wheat and barley crown-rot fungus</name>
    <dbReference type="NCBI Taxonomy" id="1028729"/>
    <lineage>
        <taxon>Eukaryota</taxon>
        <taxon>Fungi</taxon>
        <taxon>Dikarya</taxon>
        <taxon>Ascomycota</taxon>
        <taxon>Pezizomycotina</taxon>
        <taxon>Sordariomycetes</taxon>
        <taxon>Hypocreomycetidae</taxon>
        <taxon>Hypocreales</taxon>
        <taxon>Nectriaceae</taxon>
        <taxon>Fusarium</taxon>
    </lineage>
</organism>
<dbReference type="EMBL" id="AFNW01000328">
    <property type="protein sequence ID" value="EKJ69747.1"/>
    <property type="molecule type" value="Genomic_DNA"/>
</dbReference>
<dbReference type="AlphaFoldDB" id="K3V878"/>
<comment type="caution">
    <text evidence="1">The sequence shown here is derived from an EMBL/GenBank/DDBJ whole genome shotgun (WGS) entry which is preliminary data.</text>
</comment>
<protein>
    <submittedName>
        <fullName evidence="1">Uncharacterized protein</fullName>
    </submittedName>
</protein>
<evidence type="ECO:0000313" key="1">
    <source>
        <dbReference type="EMBL" id="EKJ69747.1"/>
    </source>
</evidence>
<accession>K3V878</accession>
<dbReference type="OrthoDB" id="5071263at2759"/>
<sequence>MSRRFFTTSAAAHAIKRIIGYPIEKLEPQWRSAVETYKNNGAKERTGQDVKAVLINCPADGSSPVHTSRYNPSDKREIISAKMKLADGTIAPGTHHIFVDGKGTSRKGQTPK</sequence>
<dbReference type="KEGG" id="fpu:FPSE_10063"/>
<evidence type="ECO:0000313" key="2">
    <source>
        <dbReference type="Proteomes" id="UP000007978"/>
    </source>
</evidence>
<dbReference type="GeneID" id="20368680"/>
<reference evidence="1 2" key="1">
    <citation type="journal article" date="2012" name="PLoS Pathog.">
        <title>Comparative pathogenomics reveals horizontally acquired novel virulence genes in fungi infecting cereal hosts.</title>
        <authorList>
            <person name="Gardiner D.M."/>
            <person name="McDonald M.C."/>
            <person name="Covarelli L."/>
            <person name="Solomon P.S."/>
            <person name="Rusu A.G."/>
            <person name="Marshall M."/>
            <person name="Kazan K."/>
            <person name="Chakraborty S."/>
            <person name="McDonald B.A."/>
            <person name="Manners J.M."/>
        </authorList>
    </citation>
    <scope>NUCLEOTIDE SEQUENCE [LARGE SCALE GENOMIC DNA]</scope>
    <source>
        <strain evidence="1 2">CS3096</strain>
    </source>
</reference>
<dbReference type="RefSeq" id="XP_009261455.1">
    <property type="nucleotide sequence ID" value="XM_009263180.1"/>
</dbReference>